<dbReference type="Pfam" id="PF00884">
    <property type="entry name" value="Sulfatase"/>
    <property type="match status" value="1"/>
</dbReference>
<proteinExistence type="inferred from homology"/>
<dbReference type="EC" id="3.1.6.1" evidence="6"/>
<dbReference type="EMBL" id="CP027059">
    <property type="protein sequence ID" value="UQZ82274.1"/>
    <property type="molecule type" value="Genomic_DNA"/>
</dbReference>
<accession>A0ABY4RLE3</accession>
<feature type="domain" description="Sulfatase N-terminal" evidence="5">
    <location>
        <begin position="12"/>
        <end position="355"/>
    </location>
</feature>
<keyword evidence="4" id="KW-0106">Calcium</keyword>
<evidence type="ECO:0000313" key="7">
    <source>
        <dbReference type="Proteomes" id="UP001057134"/>
    </source>
</evidence>
<evidence type="ECO:0000256" key="1">
    <source>
        <dbReference type="ARBA" id="ARBA00008779"/>
    </source>
</evidence>
<dbReference type="RefSeq" id="WP_249864427.1">
    <property type="nucleotide sequence ID" value="NZ_CP027059.1"/>
</dbReference>
<dbReference type="PANTHER" id="PTHR42693">
    <property type="entry name" value="ARYLSULFATASE FAMILY MEMBER"/>
    <property type="match status" value="1"/>
</dbReference>
<dbReference type="Proteomes" id="UP001057134">
    <property type="component" value="Chromosome"/>
</dbReference>
<name>A0ABY4RLE3_9BACL</name>
<dbReference type="InterPro" id="IPR050738">
    <property type="entry name" value="Sulfatase"/>
</dbReference>
<organism evidence="6 7">
    <name type="scientific">Paenibacillus konkukensis</name>
    <dbReference type="NCBI Taxonomy" id="2020716"/>
    <lineage>
        <taxon>Bacteria</taxon>
        <taxon>Bacillati</taxon>
        <taxon>Bacillota</taxon>
        <taxon>Bacilli</taxon>
        <taxon>Bacillales</taxon>
        <taxon>Paenibacillaceae</taxon>
        <taxon>Paenibacillus</taxon>
    </lineage>
</organism>
<evidence type="ECO:0000256" key="3">
    <source>
        <dbReference type="ARBA" id="ARBA00022801"/>
    </source>
</evidence>
<comment type="similarity">
    <text evidence="1">Belongs to the sulfatase family.</text>
</comment>
<gene>
    <name evidence="6" type="primary">atsA_1</name>
    <name evidence="6" type="ORF">SK3146_01431</name>
</gene>
<dbReference type="CDD" id="cd16143">
    <property type="entry name" value="ARS_like"/>
    <property type="match status" value="1"/>
</dbReference>
<dbReference type="PROSITE" id="PS00149">
    <property type="entry name" value="SULFATASE_2"/>
    <property type="match status" value="1"/>
</dbReference>
<evidence type="ECO:0000256" key="2">
    <source>
        <dbReference type="ARBA" id="ARBA00022723"/>
    </source>
</evidence>
<dbReference type="InterPro" id="IPR000917">
    <property type="entry name" value="Sulfatase_N"/>
</dbReference>
<dbReference type="PANTHER" id="PTHR42693:SF53">
    <property type="entry name" value="ENDO-4-O-SULFATASE"/>
    <property type="match status" value="1"/>
</dbReference>
<keyword evidence="3 6" id="KW-0378">Hydrolase</keyword>
<keyword evidence="7" id="KW-1185">Reference proteome</keyword>
<protein>
    <submittedName>
        <fullName evidence="6">Arylsulfatase</fullName>
        <ecNumber evidence="6">3.1.6.1</ecNumber>
    </submittedName>
</protein>
<keyword evidence="2" id="KW-0479">Metal-binding</keyword>
<evidence type="ECO:0000259" key="5">
    <source>
        <dbReference type="Pfam" id="PF00884"/>
    </source>
</evidence>
<dbReference type="Gene3D" id="3.30.1120.10">
    <property type="match status" value="1"/>
</dbReference>
<dbReference type="InterPro" id="IPR024607">
    <property type="entry name" value="Sulfatase_CS"/>
</dbReference>
<evidence type="ECO:0000256" key="4">
    <source>
        <dbReference type="ARBA" id="ARBA00022837"/>
    </source>
</evidence>
<dbReference type="PROSITE" id="PS00523">
    <property type="entry name" value="SULFATASE_1"/>
    <property type="match status" value="1"/>
</dbReference>
<reference evidence="6" key="2">
    <citation type="journal article" date="2021" name="J Anim Sci Technol">
        <title>Complete genome sequence of Paenibacillus konkukensis sp. nov. SK3146 as a potential probiotic strain.</title>
        <authorList>
            <person name="Jung H.I."/>
            <person name="Park S."/>
            <person name="Niu K.M."/>
            <person name="Lee S.W."/>
            <person name="Kothari D."/>
            <person name="Yi K.J."/>
            <person name="Kim S.K."/>
        </authorList>
    </citation>
    <scope>NUCLEOTIDE SEQUENCE</scope>
    <source>
        <strain evidence="6">SK3146</strain>
    </source>
</reference>
<dbReference type="Gene3D" id="3.40.720.10">
    <property type="entry name" value="Alkaline Phosphatase, subunit A"/>
    <property type="match status" value="1"/>
</dbReference>
<dbReference type="InterPro" id="IPR017850">
    <property type="entry name" value="Alkaline_phosphatase_core_sf"/>
</dbReference>
<dbReference type="GO" id="GO:0004065">
    <property type="term" value="F:arylsulfatase activity"/>
    <property type="evidence" value="ECO:0007669"/>
    <property type="project" value="UniProtKB-EC"/>
</dbReference>
<reference evidence="6" key="1">
    <citation type="submission" date="2018-02" db="EMBL/GenBank/DDBJ databases">
        <authorList>
            <person name="Kim S.-K."/>
            <person name="Jung H.-I."/>
            <person name="Lee S.-W."/>
        </authorList>
    </citation>
    <scope>NUCLEOTIDE SEQUENCE</scope>
    <source>
        <strain evidence="6">SK3146</strain>
    </source>
</reference>
<sequence>MTNSRAAGKDKPNIVYILADDMGYGDVSCLNEHSKLHTAHLDGMAAAGMRFTDGHSSSAVCTPSRYSILTGRYNWRSSLKQGVMNGYSKPLIEEGRMTVASLLKEAGYRTACIGKWHLGLDWAPSGGQPSDVDYEQPVRNGPNAYGFDYYYGISASLDMPPYVYIENDRVTAAPDRITRAVDDTAWWREGPTGADFCHEEVLPRCTEKVLETIDRLRDEPFFIYYPLPAPHTPIMPTKEFLGKSGTNRYGDFVLMCDDVVGKILQKLEACGLTRNTIVLFTSDNGCSPKADYGALAEFGHNPSYIFRGQKADIYEGGHRVPLLVQWPERIAAGSVSQEPVCLTDLMATVAEIVGVRLPEDAAEDSVSNLRVWLGREGDGPLREAIVHHSINGSFSIRKGDWKLELCPGSGGWSDPRPGQEPEGSPAVQLYDLSRDIGERVNVQHEYPEIVEELTSLLRAYVQQGRSTPGRVQGNAGGAQWERTLEWM</sequence>
<evidence type="ECO:0000313" key="6">
    <source>
        <dbReference type="EMBL" id="UQZ82274.1"/>
    </source>
</evidence>
<dbReference type="SUPFAM" id="SSF53649">
    <property type="entry name" value="Alkaline phosphatase-like"/>
    <property type="match status" value="1"/>
</dbReference>